<keyword evidence="3" id="KW-1185">Reference proteome</keyword>
<evidence type="ECO:0000256" key="1">
    <source>
        <dbReference type="SAM" id="MobiDB-lite"/>
    </source>
</evidence>
<dbReference type="Proteomes" id="UP000249056">
    <property type="component" value="Unassembled WGS sequence"/>
</dbReference>
<comment type="caution">
    <text evidence="2">The sequence shown here is derived from an EMBL/GenBank/DDBJ whole genome shotgun (WGS) entry which is preliminary data.</text>
</comment>
<sequence>MDTTNPNRVTPTPLDKIDRHPNLSYWGGILVISVDYQTRIQTPGQNAASMSALSRILPDYSLWAQIATIEIRTPNIHPSVEPEAEYKAHIETIKLIISKLNSFPDFLEVRMCIHMKHWHVLRLKLGAGLFGLERASWNLFFKIEGSGVKQIDLRWLGMLRLKRDWLREFQGLIIEPGENVVLSEEVRESIEIEVADDQQSEDGQQSEDSEQARMREAVELLESIQPYSDDEPRSRRSRWIPSCGLFCSRTH</sequence>
<reference evidence="2 3" key="1">
    <citation type="submission" date="2018-06" db="EMBL/GenBank/DDBJ databases">
        <title>Genome Sequence of the Brown Rot Fungal Pathogen Monilinia fructigena.</title>
        <authorList>
            <person name="Landi L."/>
            <person name="De Miccolis Angelini R.M."/>
            <person name="Pollastro S."/>
            <person name="Abate D."/>
            <person name="Faretra F."/>
            <person name="Romanazzi G."/>
        </authorList>
    </citation>
    <scope>NUCLEOTIDE SEQUENCE [LARGE SCALE GENOMIC DNA]</scope>
    <source>
        <strain evidence="2 3">Mfrg269</strain>
    </source>
</reference>
<feature type="region of interest" description="Disordered" evidence="1">
    <location>
        <begin position="194"/>
        <end position="213"/>
    </location>
</feature>
<evidence type="ECO:0000313" key="2">
    <source>
        <dbReference type="EMBL" id="RAL59140.1"/>
    </source>
</evidence>
<dbReference type="AlphaFoldDB" id="A0A395IFZ3"/>
<protein>
    <submittedName>
        <fullName evidence="2">Uncharacterized protein</fullName>
    </submittedName>
</protein>
<proteinExistence type="predicted"/>
<dbReference type="OrthoDB" id="3542105at2759"/>
<feature type="compositionally biased region" description="Acidic residues" evidence="1">
    <location>
        <begin position="194"/>
        <end position="209"/>
    </location>
</feature>
<organism evidence="2 3">
    <name type="scientific">Monilinia fructigena</name>
    <dbReference type="NCBI Taxonomy" id="38457"/>
    <lineage>
        <taxon>Eukaryota</taxon>
        <taxon>Fungi</taxon>
        <taxon>Dikarya</taxon>
        <taxon>Ascomycota</taxon>
        <taxon>Pezizomycotina</taxon>
        <taxon>Leotiomycetes</taxon>
        <taxon>Helotiales</taxon>
        <taxon>Sclerotiniaceae</taxon>
        <taxon>Monilinia</taxon>
    </lineage>
</organism>
<accession>A0A395IFZ3</accession>
<evidence type="ECO:0000313" key="3">
    <source>
        <dbReference type="Proteomes" id="UP000249056"/>
    </source>
</evidence>
<gene>
    <name evidence="2" type="ORF">DID88_006696</name>
</gene>
<dbReference type="EMBL" id="QKRW01000058">
    <property type="protein sequence ID" value="RAL59140.1"/>
    <property type="molecule type" value="Genomic_DNA"/>
</dbReference>
<name>A0A395IFZ3_9HELO</name>